<evidence type="ECO:0000313" key="2">
    <source>
        <dbReference type="EMBL" id="KAK2175860.1"/>
    </source>
</evidence>
<sequence length="129" mass="14327">MERSLILVHLPATDDAVADGNRRRATDALDHRKVTPTAVTRPTLTLKTDTHYTIYEVTHHENGHSQPMTGNNNKNNNVNSDNNNNVNNRLAVLYKGRGCVKLHNSAALPCQPVLTGTQSYRTIGKRSTR</sequence>
<protein>
    <submittedName>
        <fullName evidence="2">Uncharacterized protein</fullName>
    </submittedName>
</protein>
<accession>A0AAD9KS41</accession>
<feature type="compositionally biased region" description="Low complexity" evidence="1">
    <location>
        <begin position="71"/>
        <end position="84"/>
    </location>
</feature>
<reference evidence="2" key="1">
    <citation type="journal article" date="2023" name="Mol. Biol. Evol.">
        <title>Third-Generation Sequencing Reveals the Adaptive Role of the Epigenome in Three Deep-Sea Polychaetes.</title>
        <authorList>
            <person name="Perez M."/>
            <person name="Aroh O."/>
            <person name="Sun Y."/>
            <person name="Lan Y."/>
            <person name="Juniper S.K."/>
            <person name="Young C.R."/>
            <person name="Angers B."/>
            <person name="Qian P.Y."/>
        </authorList>
    </citation>
    <scope>NUCLEOTIDE SEQUENCE</scope>
    <source>
        <strain evidence="2">R07B-5</strain>
    </source>
</reference>
<gene>
    <name evidence="2" type="ORF">NP493_702g03027</name>
</gene>
<organism evidence="2 3">
    <name type="scientific">Ridgeia piscesae</name>
    <name type="common">Tubeworm</name>
    <dbReference type="NCBI Taxonomy" id="27915"/>
    <lineage>
        <taxon>Eukaryota</taxon>
        <taxon>Metazoa</taxon>
        <taxon>Spiralia</taxon>
        <taxon>Lophotrochozoa</taxon>
        <taxon>Annelida</taxon>
        <taxon>Polychaeta</taxon>
        <taxon>Sedentaria</taxon>
        <taxon>Canalipalpata</taxon>
        <taxon>Sabellida</taxon>
        <taxon>Siboglinidae</taxon>
        <taxon>Ridgeia</taxon>
    </lineage>
</organism>
<keyword evidence="3" id="KW-1185">Reference proteome</keyword>
<proteinExistence type="predicted"/>
<dbReference type="AlphaFoldDB" id="A0AAD9KS41"/>
<name>A0AAD9KS41_RIDPI</name>
<evidence type="ECO:0000313" key="3">
    <source>
        <dbReference type="Proteomes" id="UP001209878"/>
    </source>
</evidence>
<dbReference type="EMBL" id="JAODUO010000702">
    <property type="protein sequence ID" value="KAK2175860.1"/>
    <property type="molecule type" value="Genomic_DNA"/>
</dbReference>
<comment type="caution">
    <text evidence="2">The sequence shown here is derived from an EMBL/GenBank/DDBJ whole genome shotgun (WGS) entry which is preliminary data.</text>
</comment>
<dbReference type="Proteomes" id="UP001209878">
    <property type="component" value="Unassembled WGS sequence"/>
</dbReference>
<evidence type="ECO:0000256" key="1">
    <source>
        <dbReference type="SAM" id="MobiDB-lite"/>
    </source>
</evidence>
<feature type="region of interest" description="Disordered" evidence="1">
    <location>
        <begin position="61"/>
        <end position="84"/>
    </location>
</feature>